<protein>
    <submittedName>
        <fullName evidence="2">Uncharacterized protein</fullName>
    </submittedName>
</protein>
<keyword evidence="3" id="KW-1185">Reference proteome</keyword>
<dbReference type="EMBL" id="MU004306">
    <property type="protein sequence ID" value="KAF2659585.1"/>
    <property type="molecule type" value="Genomic_DNA"/>
</dbReference>
<evidence type="ECO:0000313" key="2">
    <source>
        <dbReference type="EMBL" id="KAF2659585.1"/>
    </source>
</evidence>
<name>A0A6A6THV8_9PLEO</name>
<dbReference type="AlphaFoldDB" id="A0A6A6THV8"/>
<dbReference type="Proteomes" id="UP000799324">
    <property type="component" value="Unassembled WGS sequence"/>
</dbReference>
<feature type="region of interest" description="Disordered" evidence="1">
    <location>
        <begin position="1"/>
        <end position="37"/>
    </location>
</feature>
<proteinExistence type="predicted"/>
<evidence type="ECO:0000256" key="1">
    <source>
        <dbReference type="SAM" id="MobiDB-lite"/>
    </source>
</evidence>
<evidence type="ECO:0000313" key="3">
    <source>
        <dbReference type="Proteomes" id="UP000799324"/>
    </source>
</evidence>
<reference evidence="2" key="1">
    <citation type="journal article" date="2020" name="Stud. Mycol.">
        <title>101 Dothideomycetes genomes: a test case for predicting lifestyles and emergence of pathogens.</title>
        <authorList>
            <person name="Haridas S."/>
            <person name="Albert R."/>
            <person name="Binder M."/>
            <person name="Bloem J."/>
            <person name="Labutti K."/>
            <person name="Salamov A."/>
            <person name="Andreopoulos B."/>
            <person name="Baker S."/>
            <person name="Barry K."/>
            <person name="Bills G."/>
            <person name="Bluhm B."/>
            <person name="Cannon C."/>
            <person name="Castanera R."/>
            <person name="Culley D."/>
            <person name="Daum C."/>
            <person name="Ezra D."/>
            <person name="Gonzalez J."/>
            <person name="Henrissat B."/>
            <person name="Kuo A."/>
            <person name="Liang C."/>
            <person name="Lipzen A."/>
            <person name="Lutzoni F."/>
            <person name="Magnuson J."/>
            <person name="Mondo S."/>
            <person name="Nolan M."/>
            <person name="Ohm R."/>
            <person name="Pangilinan J."/>
            <person name="Park H.-J."/>
            <person name="Ramirez L."/>
            <person name="Alfaro M."/>
            <person name="Sun H."/>
            <person name="Tritt A."/>
            <person name="Yoshinaga Y."/>
            <person name="Zwiers L.-H."/>
            <person name="Turgeon B."/>
            <person name="Goodwin S."/>
            <person name="Spatafora J."/>
            <person name="Crous P."/>
            <person name="Grigoriev I."/>
        </authorList>
    </citation>
    <scope>NUCLEOTIDE SEQUENCE</scope>
    <source>
        <strain evidence="2">CBS 122681</strain>
    </source>
</reference>
<gene>
    <name evidence="2" type="ORF">K491DRAFT_166330</name>
</gene>
<organism evidence="2 3">
    <name type="scientific">Lophiostoma macrostomum CBS 122681</name>
    <dbReference type="NCBI Taxonomy" id="1314788"/>
    <lineage>
        <taxon>Eukaryota</taxon>
        <taxon>Fungi</taxon>
        <taxon>Dikarya</taxon>
        <taxon>Ascomycota</taxon>
        <taxon>Pezizomycotina</taxon>
        <taxon>Dothideomycetes</taxon>
        <taxon>Pleosporomycetidae</taxon>
        <taxon>Pleosporales</taxon>
        <taxon>Lophiostomataceae</taxon>
        <taxon>Lophiostoma</taxon>
    </lineage>
</organism>
<feature type="compositionally biased region" description="Basic residues" evidence="1">
    <location>
        <begin position="22"/>
        <end position="34"/>
    </location>
</feature>
<feature type="region of interest" description="Disordered" evidence="1">
    <location>
        <begin position="55"/>
        <end position="86"/>
    </location>
</feature>
<accession>A0A6A6THV8</accession>
<feature type="compositionally biased region" description="Polar residues" evidence="1">
    <location>
        <begin position="55"/>
        <end position="66"/>
    </location>
</feature>
<sequence length="171" mass="19816">MVGWAQHRVSPNCRKGPLPRTKTLRRAPRPKKKPRFDVQEELDDLNIDMVGWTNESQAQSAHNMTRGQKRSTRATRSSTVDRVSRSPIIRDEDLIIDYRSPDCDSENENPQYLMSGALPDERTREPHHIAFVSQPSTDYDPVLDRYRDRPLPSIEPRQPCLLLSNNQRPVF</sequence>